<feature type="signal peptide" evidence="3">
    <location>
        <begin position="1"/>
        <end position="19"/>
    </location>
</feature>
<feature type="chain" id="PRO_5041914117" description="Galactose oxidase" evidence="3">
    <location>
        <begin position="20"/>
        <end position="1122"/>
    </location>
</feature>
<reference evidence="4" key="2">
    <citation type="submission" date="2023-06" db="EMBL/GenBank/DDBJ databases">
        <authorList>
            <consortium name="Lawrence Berkeley National Laboratory"/>
            <person name="Haridas S."/>
            <person name="Hensen N."/>
            <person name="Bonometti L."/>
            <person name="Westerberg I."/>
            <person name="Brannstrom I.O."/>
            <person name="Guillou S."/>
            <person name="Cros-Aarteil S."/>
            <person name="Calhoun S."/>
            <person name="Kuo A."/>
            <person name="Mondo S."/>
            <person name="Pangilinan J."/>
            <person name="Riley R."/>
            <person name="Labutti K."/>
            <person name="Andreopoulos B."/>
            <person name="Lipzen A."/>
            <person name="Chen C."/>
            <person name="Yanf M."/>
            <person name="Daum C."/>
            <person name="Ng V."/>
            <person name="Clum A."/>
            <person name="Steindorff A."/>
            <person name="Ohm R."/>
            <person name="Martin F."/>
            <person name="Silar P."/>
            <person name="Natvig D."/>
            <person name="Lalanne C."/>
            <person name="Gautier V."/>
            <person name="Ament-Velasquez S.L."/>
            <person name="Kruys A."/>
            <person name="Hutchinson M.I."/>
            <person name="Powell A.J."/>
            <person name="Barry K."/>
            <person name="Miller A.N."/>
            <person name="Grigoriev I.V."/>
            <person name="Debuchy R."/>
            <person name="Gladieux P."/>
            <person name="Thoren M.H."/>
            <person name="Johannesson H."/>
        </authorList>
    </citation>
    <scope>NUCLEOTIDE SEQUENCE</scope>
    <source>
        <strain evidence="4">SMH4131-1</strain>
    </source>
</reference>
<feature type="compositionally biased region" description="Low complexity" evidence="1">
    <location>
        <begin position="1052"/>
        <end position="1065"/>
    </location>
</feature>
<feature type="compositionally biased region" description="Polar residues" evidence="1">
    <location>
        <begin position="1068"/>
        <end position="1081"/>
    </location>
</feature>
<dbReference type="AlphaFoldDB" id="A0AAE0IGS2"/>
<name>A0AAE0IGS2_9PEZI</name>
<dbReference type="Gene3D" id="2.120.10.80">
    <property type="entry name" value="Kelch-type beta propeller"/>
    <property type="match status" value="1"/>
</dbReference>
<feature type="compositionally biased region" description="Low complexity" evidence="1">
    <location>
        <begin position="600"/>
        <end position="610"/>
    </location>
</feature>
<feature type="compositionally biased region" description="Basic and acidic residues" evidence="1">
    <location>
        <begin position="1007"/>
        <end position="1041"/>
    </location>
</feature>
<sequence length="1122" mass="116995">MPSTWTPLRLRLRLRPVLAALVSTALAAAAAGTPPPSLPYTPTTILLSGPVTSNTTTTAYIFTPGANGASADLLAIDISSHLTSDALHAQTLTSGLPFLASGTGSNHTSFIPSLLDNGTIAILAGNCAATDPASAGAVWTYTDSSGWKQHTTTSSDPNSPVPGPYLLGSSLTFSSQLLPTPSDPVLYIYGGMCPFANTTSTTWQSAAAYSNRMLRISSSPSSGGKTGFSAEYTSSAGPPIAEAGFSFTPLAPSLTNRSGGIVTQQTGHVLLGGHTQHAFINISTVAVWSLPEETWSFVDINPPSGSLTGTVNGGKMDLAVKDTTTFASEGGGVVDVGGRSGHTAVLSEDGTYLVIFGGWYGETNQAATPQLAVVKIGVSLTDWEWFIPASAQPSGVGIYGHGAAVLPGNVMMVYGGYEITPTGGSARLKSRETATRQMFLNITSMTWSAEYTNPNYSPSETGTTTGSTTTSSSTKAVGLGIGLGLGVPLLLVLCFIAICLRRRQQRRRAQRDEALRGLAQGMRGGTFPASSEGDAMLERDDHLGGGMFPWNATSARDWYTGGSDPYVQGQRSLGYETLRGAAARNNHGPSVYMPAPPMAAAPGRPRNARGLYQPTTGLSGAGKEEEDGDDGGISPERDEVEHDGEDPFQTPRGGVTPKTSSSAMPPRGQDPEVQGWVSDVDAADAVLSARISRHGSTTTTPPATHSAAGQPTPTTPTRLSHGRISPTRRASVKNNNPASSSNGSITTTETDETRTGSNLSDRSAFSFVQGAERTATLSPPRSSLPVASRAALLVADSKPGSSGSGSSGSSSHHTFSTAKSTFGTLQAEGPSLLLGSGGVKRRSYAADEGGYYKYTSGDGDIDREEETGGGSEMMIEDDYVDLPGSPSKSKPPRRSWFGSLRRVFSGATPSPEGSSGAGSPTRESLLDSSGADYYEGKLGASGGTLLRRKQGREAWEEGMEGAPRDDEWDVERTMEQRLVQVMFTVPKERLRVVNAEIEKEEEVVVVDPEKDGFGRENEGDPEGEKKGYGDDEGKGKEKEEGGGGGGSLEPSAAAGPGHHAHAPGGLSPSPSVRSSAATATIHTAEAVRLERPRTRVLEMVESIESHSSREGSPSSSPTRKLS</sequence>
<keyword evidence="2" id="KW-0472">Membrane</keyword>
<evidence type="ECO:0008006" key="6">
    <source>
        <dbReference type="Google" id="ProtNLM"/>
    </source>
</evidence>
<feature type="compositionally biased region" description="Low complexity" evidence="1">
    <location>
        <begin position="677"/>
        <end position="686"/>
    </location>
</feature>
<reference evidence="4" key="1">
    <citation type="journal article" date="2023" name="Mol. Phylogenet. Evol.">
        <title>Genome-scale phylogeny and comparative genomics of the fungal order Sordariales.</title>
        <authorList>
            <person name="Hensen N."/>
            <person name="Bonometti L."/>
            <person name="Westerberg I."/>
            <person name="Brannstrom I.O."/>
            <person name="Guillou S."/>
            <person name="Cros-Aarteil S."/>
            <person name="Calhoun S."/>
            <person name="Haridas S."/>
            <person name="Kuo A."/>
            <person name="Mondo S."/>
            <person name="Pangilinan J."/>
            <person name="Riley R."/>
            <person name="LaButti K."/>
            <person name="Andreopoulos B."/>
            <person name="Lipzen A."/>
            <person name="Chen C."/>
            <person name="Yan M."/>
            <person name="Daum C."/>
            <person name="Ng V."/>
            <person name="Clum A."/>
            <person name="Steindorff A."/>
            <person name="Ohm R.A."/>
            <person name="Martin F."/>
            <person name="Silar P."/>
            <person name="Natvig D.O."/>
            <person name="Lalanne C."/>
            <person name="Gautier V."/>
            <person name="Ament-Velasquez S.L."/>
            <person name="Kruys A."/>
            <person name="Hutchinson M.I."/>
            <person name="Powell A.J."/>
            <person name="Barry K."/>
            <person name="Miller A.N."/>
            <person name="Grigoriev I.V."/>
            <person name="Debuchy R."/>
            <person name="Gladieux P."/>
            <person name="Hiltunen Thoren M."/>
            <person name="Johannesson H."/>
        </authorList>
    </citation>
    <scope>NUCLEOTIDE SEQUENCE</scope>
    <source>
        <strain evidence="4">SMH4131-1</strain>
    </source>
</reference>
<dbReference type="Proteomes" id="UP001286456">
    <property type="component" value="Unassembled WGS sequence"/>
</dbReference>
<evidence type="ECO:0000313" key="4">
    <source>
        <dbReference type="EMBL" id="KAK3324615.1"/>
    </source>
</evidence>
<feature type="region of interest" description="Disordered" evidence="1">
    <location>
        <begin position="586"/>
        <end position="766"/>
    </location>
</feature>
<dbReference type="SUPFAM" id="SSF50965">
    <property type="entry name" value="Galactose oxidase, central domain"/>
    <property type="match status" value="1"/>
</dbReference>
<gene>
    <name evidence="4" type="ORF">B0T19DRAFT_444027</name>
</gene>
<evidence type="ECO:0000313" key="5">
    <source>
        <dbReference type="Proteomes" id="UP001286456"/>
    </source>
</evidence>
<feature type="region of interest" description="Disordered" evidence="1">
    <location>
        <begin position="516"/>
        <end position="540"/>
    </location>
</feature>
<feature type="compositionally biased region" description="Basic and acidic residues" evidence="1">
    <location>
        <begin position="1085"/>
        <end position="1109"/>
    </location>
</feature>
<evidence type="ECO:0000256" key="2">
    <source>
        <dbReference type="SAM" id="Phobius"/>
    </source>
</evidence>
<organism evidence="4 5">
    <name type="scientific">Cercophora scortea</name>
    <dbReference type="NCBI Taxonomy" id="314031"/>
    <lineage>
        <taxon>Eukaryota</taxon>
        <taxon>Fungi</taxon>
        <taxon>Dikarya</taxon>
        <taxon>Ascomycota</taxon>
        <taxon>Pezizomycotina</taxon>
        <taxon>Sordariomycetes</taxon>
        <taxon>Sordariomycetidae</taxon>
        <taxon>Sordariales</taxon>
        <taxon>Lasiosphaeriaceae</taxon>
        <taxon>Cercophora</taxon>
    </lineage>
</organism>
<evidence type="ECO:0000256" key="1">
    <source>
        <dbReference type="SAM" id="MobiDB-lite"/>
    </source>
</evidence>
<dbReference type="InterPro" id="IPR011043">
    <property type="entry name" value="Gal_Oxase/kelch_b-propeller"/>
</dbReference>
<proteinExistence type="predicted"/>
<keyword evidence="5" id="KW-1185">Reference proteome</keyword>
<keyword evidence="2" id="KW-1133">Transmembrane helix</keyword>
<feature type="compositionally biased region" description="Low complexity" evidence="1">
    <location>
        <begin position="905"/>
        <end position="921"/>
    </location>
</feature>
<dbReference type="InterPro" id="IPR015915">
    <property type="entry name" value="Kelch-typ_b-propeller"/>
</dbReference>
<protein>
    <recommendedName>
        <fullName evidence="6">Galactose oxidase</fullName>
    </recommendedName>
</protein>
<feature type="compositionally biased region" description="Low complexity" evidence="1">
    <location>
        <begin position="694"/>
        <end position="709"/>
    </location>
</feature>
<keyword evidence="2" id="KW-0812">Transmembrane</keyword>
<comment type="caution">
    <text evidence="4">The sequence shown here is derived from an EMBL/GenBank/DDBJ whole genome shotgun (WGS) entry which is preliminary data.</text>
</comment>
<feature type="region of interest" description="Disordered" evidence="1">
    <location>
        <begin position="795"/>
        <end position="816"/>
    </location>
</feature>
<accession>A0AAE0IGS2</accession>
<feature type="region of interest" description="Disordered" evidence="1">
    <location>
        <begin position="849"/>
        <end position="928"/>
    </location>
</feature>
<dbReference type="EMBL" id="JAUEPO010000004">
    <property type="protein sequence ID" value="KAK3324615.1"/>
    <property type="molecule type" value="Genomic_DNA"/>
</dbReference>
<feature type="transmembrane region" description="Helical" evidence="2">
    <location>
        <begin position="477"/>
        <end position="500"/>
    </location>
</feature>
<keyword evidence="3" id="KW-0732">Signal</keyword>
<feature type="compositionally biased region" description="Polar residues" evidence="1">
    <location>
        <begin position="732"/>
        <end position="745"/>
    </location>
</feature>
<feature type="region of interest" description="Disordered" evidence="1">
    <location>
        <begin position="999"/>
        <end position="1122"/>
    </location>
</feature>
<evidence type="ECO:0000256" key="3">
    <source>
        <dbReference type="SAM" id="SignalP"/>
    </source>
</evidence>